<dbReference type="InterPro" id="IPR042115">
    <property type="entry name" value="PriA_3primeBD_sf"/>
</dbReference>
<evidence type="ECO:0000259" key="13">
    <source>
        <dbReference type="PROSITE" id="PS51192"/>
    </source>
</evidence>
<evidence type="ECO:0000256" key="1">
    <source>
        <dbReference type="ARBA" id="ARBA00022515"/>
    </source>
</evidence>
<organism evidence="14 15">
    <name type="scientific">Oecophyllibacter saccharovorans</name>
    <dbReference type="NCBI Taxonomy" id="2558360"/>
    <lineage>
        <taxon>Bacteria</taxon>
        <taxon>Pseudomonadati</taxon>
        <taxon>Pseudomonadota</taxon>
        <taxon>Alphaproteobacteria</taxon>
        <taxon>Acetobacterales</taxon>
        <taxon>Acetobacteraceae</taxon>
        <taxon>Oecophyllibacter</taxon>
    </lineage>
</organism>
<dbReference type="InterPro" id="IPR041236">
    <property type="entry name" value="PriA_C"/>
</dbReference>
<dbReference type="InterPro" id="IPR040498">
    <property type="entry name" value="PriA_CRR"/>
</dbReference>
<dbReference type="GO" id="GO:0016887">
    <property type="term" value="F:ATP hydrolysis activity"/>
    <property type="evidence" value="ECO:0007669"/>
    <property type="project" value="RHEA"/>
</dbReference>
<sequence>MLVPRPFAGALDYLPPASAGPGELAAGRIVRVPLGRGESFGCIWDDAGEVAQTLPPDLTPDRQEEENKGRKITLRRMAELRLDIPLLPPSLRRFIDWVAAYTLTPPGMVLAMAIRAPLQASARTQLGWLRAEPLPEDLRLTPQRRAVLEAASVQHPMTTAMLTERAGVGAGVVRGLAASGALKQAVLHPEESGLFPAPQPDFAPPVLSAQQQDAADVLTSALKEPAADTAKPAPVILLEGVTGSGKTEVYFEAVAEALRQGRQVLVLLPEIALTTQWRERFARRFGAEAAVWHSELGARRRRDVWCGVAEGQVRVVVGPRSALFLPFSNLGLVVVDEEHESAYKQEEGVTYHGRDMAVVRGRQVGAPVILASATPSMETRANAEHGRYGHVVLPARHGGARLPETALVDMRRDGPERGEFLSPVLSAAVDRALEAGEQAMLFLNRRGYAPLTLCRACGHRFECPNCSAWMVEHRKRGVLACHHCDHVEPVPTQCPGCGAEHALVPIGPGIERIREEAEKRFPQARLLCMASDTLDSPAAMAEAVHKVASGEVNLVIGTQMVAKGWDFPDLTLVGVVDADLGLGGGDLRAAERTMQLLHQVGGRAGRGTRPGRVLLQSYAGEHPVMQALLKNDFNGFMAQEAALRQPGFWPPFGRLAAVIVSAPQERVAEEQARLLAASAPRGPGVQVLGPAPAPLALLRGRWRQRLLLRTRRGIALQPLLRQWLGARWSGTYGLGVQGGGEGGLKIEVDVDPVSFL</sequence>
<comment type="catalytic activity">
    <reaction evidence="12">
        <text>Couples ATP hydrolysis with the unwinding of duplex DNA by translocating in the 3'-5' direction.</text>
        <dbReference type="EC" id="5.6.2.4"/>
    </reaction>
</comment>
<dbReference type="GO" id="GO:0043138">
    <property type="term" value="F:3'-5' DNA helicase activity"/>
    <property type="evidence" value="ECO:0007669"/>
    <property type="project" value="UniProtKB-EC"/>
</dbReference>
<comment type="catalytic activity">
    <reaction evidence="11 12">
        <text>ATP + H2O = ADP + phosphate + H(+)</text>
        <dbReference type="Rhea" id="RHEA:13065"/>
        <dbReference type="ChEBI" id="CHEBI:15377"/>
        <dbReference type="ChEBI" id="CHEBI:15378"/>
        <dbReference type="ChEBI" id="CHEBI:30616"/>
        <dbReference type="ChEBI" id="CHEBI:43474"/>
        <dbReference type="ChEBI" id="CHEBI:456216"/>
        <dbReference type="EC" id="5.6.2.4"/>
    </reaction>
</comment>
<dbReference type="GO" id="GO:0006270">
    <property type="term" value="P:DNA replication initiation"/>
    <property type="evidence" value="ECO:0007669"/>
    <property type="project" value="TreeGrafter"/>
</dbReference>
<gene>
    <name evidence="12" type="primary">priA</name>
    <name evidence="14" type="ORF">E3202_04375</name>
</gene>
<accession>A0A506UKH7</accession>
<comment type="similarity">
    <text evidence="12">Belongs to the helicase family. PriA subfamily.</text>
</comment>
<dbReference type="Pfam" id="PF18319">
    <property type="entry name" value="Zn_ribbon_PriA"/>
    <property type="match status" value="1"/>
</dbReference>
<evidence type="ECO:0000256" key="2">
    <source>
        <dbReference type="ARBA" id="ARBA00022705"/>
    </source>
</evidence>
<dbReference type="GO" id="GO:0006302">
    <property type="term" value="P:double-strand break repair"/>
    <property type="evidence" value="ECO:0007669"/>
    <property type="project" value="InterPro"/>
</dbReference>
<dbReference type="InterPro" id="IPR014001">
    <property type="entry name" value="Helicase_ATP-bd"/>
</dbReference>
<comment type="caution">
    <text evidence="14">The sequence shown here is derived from an EMBL/GenBank/DDBJ whole genome shotgun (WGS) entry which is preliminary data.</text>
</comment>
<dbReference type="GO" id="GO:0006310">
    <property type="term" value="P:DNA recombination"/>
    <property type="evidence" value="ECO:0007669"/>
    <property type="project" value="InterPro"/>
</dbReference>
<keyword evidence="6 12" id="KW-0347">Helicase</keyword>
<keyword evidence="15" id="KW-1185">Reference proteome</keyword>
<keyword evidence="2 12" id="KW-0235">DNA replication</keyword>
<feature type="binding site" evidence="12">
    <location>
        <position position="494"/>
    </location>
    <ligand>
        <name>Zn(2+)</name>
        <dbReference type="ChEBI" id="CHEBI:29105"/>
        <label>1</label>
    </ligand>
</feature>
<evidence type="ECO:0000256" key="11">
    <source>
        <dbReference type="ARBA" id="ARBA00048988"/>
    </source>
</evidence>
<dbReference type="Proteomes" id="UP000315037">
    <property type="component" value="Unassembled WGS sequence"/>
</dbReference>
<feature type="binding site" evidence="12">
    <location>
        <position position="481"/>
    </location>
    <ligand>
        <name>Zn(2+)</name>
        <dbReference type="ChEBI" id="CHEBI:29105"/>
        <label>2</label>
    </ligand>
</feature>
<dbReference type="SMART" id="SM00490">
    <property type="entry name" value="HELICc"/>
    <property type="match status" value="1"/>
</dbReference>
<dbReference type="InterPro" id="IPR027417">
    <property type="entry name" value="P-loop_NTPase"/>
</dbReference>
<feature type="binding site" evidence="12">
    <location>
        <position position="484"/>
    </location>
    <ligand>
        <name>Zn(2+)</name>
        <dbReference type="ChEBI" id="CHEBI:29105"/>
        <label>2</label>
    </ligand>
</feature>
<evidence type="ECO:0000256" key="4">
    <source>
        <dbReference type="ARBA" id="ARBA00022741"/>
    </source>
</evidence>
<dbReference type="InterPro" id="IPR011545">
    <property type="entry name" value="DEAD/DEAH_box_helicase_dom"/>
</dbReference>
<dbReference type="Pfam" id="PF18074">
    <property type="entry name" value="PriA_C"/>
    <property type="match status" value="1"/>
</dbReference>
<dbReference type="NCBIfam" id="NF004070">
    <property type="entry name" value="PRK05580.2-2"/>
    <property type="match status" value="1"/>
</dbReference>
<comment type="cofactor">
    <cofactor evidence="12">
        <name>Zn(2+)</name>
        <dbReference type="ChEBI" id="CHEBI:29105"/>
    </cofactor>
    <text evidence="12">Binds 2 zinc ions per subunit.</text>
</comment>
<name>A0A506UKH7_9PROT</name>
<dbReference type="CDD" id="cd17929">
    <property type="entry name" value="DEXHc_priA"/>
    <property type="match status" value="1"/>
</dbReference>
<evidence type="ECO:0000256" key="3">
    <source>
        <dbReference type="ARBA" id="ARBA00022723"/>
    </source>
</evidence>
<dbReference type="Pfam" id="PF00270">
    <property type="entry name" value="DEAD"/>
    <property type="match status" value="1"/>
</dbReference>
<feature type="binding site" evidence="12">
    <location>
        <position position="463"/>
    </location>
    <ligand>
        <name>Zn(2+)</name>
        <dbReference type="ChEBI" id="CHEBI:29105"/>
        <label>2</label>
    </ligand>
</feature>
<dbReference type="PANTHER" id="PTHR30580">
    <property type="entry name" value="PRIMOSOMAL PROTEIN N"/>
    <property type="match status" value="1"/>
</dbReference>
<evidence type="ECO:0000256" key="10">
    <source>
        <dbReference type="ARBA" id="ARBA00023235"/>
    </source>
</evidence>
<dbReference type="InterPro" id="IPR001650">
    <property type="entry name" value="Helicase_C-like"/>
</dbReference>
<keyword evidence="9 12" id="KW-0238">DNA-binding</keyword>
<dbReference type="InterPro" id="IPR041222">
    <property type="entry name" value="PriA_3primeBD"/>
</dbReference>
<protein>
    <recommendedName>
        <fullName evidence="12">Replication restart protein PriA</fullName>
    </recommendedName>
    <alternativeName>
        <fullName evidence="12">ATP-dependent DNA helicase PriA</fullName>
        <ecNumber evidence="12">5.6.2.4</ecNumber>
    </alternativeName>
    <alternativeName>
        <fullName evidence="12">DNA 3'-5' helicase PriA</fullName>
    </alternativeName>
</protein>
<feature type="binding site" evidence="12">
    <location>
        <position position="454"/>
    </location>
    <ligand>
        <name>Zn(2+)</name>
        <dbReference type="ChEBI" id="CHEBI:29105"/>
        <label>1</label>
    </ligand>
</feature>
<dbReference type="Gene3D" id="3.40.50.300">
    <property type="entry name" value="P-loop containing nucleotide triphosphate hydrolases"/>
    <property type="match status" value="2"/>
</dbReference>
<dbReference type="SMART" id="SM00487">
    <property type="entry name" value="DEXDc"/>
    <property type="match status" value="1"/>
</dbReference>
<dbReference type="SUPFAM" id="SSF52540">
    <property type="entry name" value="P-loop containing nucleoside triphosphate hydrolases"/>
    <property type="match status" value="1"/>
</dbReference>
<keyword evidence="4 12" id="KW-0547">Nucleotide-binding</keyword>
<dbReference type="NCBIfam" id="TIGR00595">
    <property type="entry name" value="priA"/>
    <property type="match status" value="1"/>
</dbReference>
<evidence type="ECO:0000256" key="5">
    <source>
        <dbReference type="ARBA" id="ARBA00022801"/>
    </source>
</evidence>
<dbReference type="FunFam" id="3.40.50.300:FF:000489">
    <property type="entry name" value="Primosome assembly protein PriA"/>
    <property type="match status" value="1"/>
</dbReference>
<keyword evidence="8 12" id="KW-0067">ATP-binding</keyword>
<dbReference type="HAMAP" id="MF_00983">
    <property type="entry name" value="PriA"/>
    <property type="match status" value="1"/>
</dbReference>
<feature type="domain" description="Helicase ATP-binding" evidence="13">
    <location>
        <begin position="227"/>
        <end position="393"/>
    </location>
</feature>
<dbReference type="Pfam" id="PF17764">
    <property type="entry name" value="PriA_3primeBD"/>
    <property type="match status" value="1"/>
</dbReference>
<dbReference type="GO" id="GO:0005524">
    <property type="term" value="F:ATP binding"/>
    <property type="evidence" value="ECO:0007669"/>
    <property type="project" value="UniProtKB-UniRule"/>
</dbReference>
<dbReference type="AlphaFoldDB" id="A0A506UKH7"/>
<dbReference type="GO" id="GO:0006269">
    <property type="term" value="P:DNA replication, synthesis of primer"/>
    <property type="evidence" value="ECO:0007669"/>
    <property type="project" value="UniProtKB-KW"/>
</dbReference>
<dbReference type="GO" id="GO:0008270">
    <property type="term" value="F:zinc ion binding"/>
    <property type="evidence" value="ECO:0007669"/>
    <property type="project" value="UniProtKB-UniRule"/>
</dbReference>
<dbReference type="Gene3D" id="3.40.1440.60">
    <property type="entry name" value="PriA, 3(prime) DNA-binding domain"/>
    <property type="match status" value="1"/>
</dbReference>
<keyword evidence="5 12" id="KW-0378">Hydrolase</keyword>
<evidence type="ECO:0000256" key="12">
    <source>
        <dbReference type="HAMAP-Rule" id="MF_00983"/>
    </source>
</evidence>
<evidence type="ECO:0000256" key="9">
    <source>
        <dbReference type="ARBA" id="ARBA00023125"/>
    </source>
</evidence>
<evidence type="ECO:0000256" key="8">
    <source>
        <dbReference type="ARBA" id="ARBA00022840"/>
    </source>
</evidence>
<keyword evidence="3 12" id="KW-0479">Metal-binding</keyword>
<evidence type="ECO:0000256" key="6">
    <source>
        <dbReference type="ARBA" id="ARBA00022806"/>
    </source>
</evidence>
<proteinExistence type="inferred from homology"/>
<keyword evidence="10 12" id="KW-0413">Isomerase</keyword>
<feature type="binding site" evidence="12">
    <location>
        <position position="457"/>
    </location>
    <ligand>
        <name>Zn(2+)</name>
        <dbReference type="ChEBI" id="CHEBI:29105"/>
        <label>1</label>
    </ligand>
</feature>
<dbReference type="GO" id="GO:0003677">
    <property type="term" value="F:DNA binding"/>
    <property type="evidence" value="ECO:0007669"/>
    <property type="project" value="UniProtKB-UniRule"/>
</dbReference>
<feature type="binding site" evidence="12">
    <location>
        <position position="497"/>
    </location>
    <ligand>
        <name>Zn(2+)</name>
        <dbReference type="ChEBI" id="CHEBI:29105"/>
        <label>1</label>
    </ligand>
</feature>
<dbReference type="PROSITE" id="PS51192">
    <property type="entry name" value="HELICASE_ATP_BIND_1"/>
    <property type="match status" value="1"/>
</dbReference>
<dbReference type="RefSeq" id="WP_165600560.1">
    <property type="nucleotide sequence ID" value="NZ_SORZ01000002.1"/>
</dbReference>
<evidence type="ECO:0000313" key="14">
    <source>
        <dbReference type="EMBL" id="TPW33839.1"/>
    </source>
</evidence>
<keyword evidence="7 12" id="KW-0862">Zinc</keyword>
<feature type="binding site" evidence="12">
    <location>
        <position position="466"/>
    </location>
    <ligand>
        <name>Zn(2+)</name>
        <dbReference type="ChEBI" id="CHEBI:29105"/>
        <label>2</label>
    </ligand>
</feature>
<dbReference type="GO" id="GO:1990077">
    <property type="term" value="C:primosome complex"/>
    <property type="evidence" value="ECO:0007669"/>
    <property type="project" value="UniProtKB-UniRule"/>
</dbReference>
<dbReference type="EC" id="5.6.2.4" evidence="12"/>
<evidence type="ECO:0000256" key="7">
    <source>
        <dbReference type="ARBA" id="ARBA00022833"/>
    </source>
</evidence>
<comment type="subunit">
    <text evidence="12">Component of the replication restart primosome.</text>
</comment>
<dbReference type="EMBL" id="SORZ01000002">
    <property type="protein sequence ID" value="TPW33839.1"/>
    <property type="molecule type" value="Genomic_DNA"/>
</dbReference>
<dbReference type="PANTHER" id="PTHR30580:SF0">
    <property type="entry name" value="PRIMOSOMAL PROTEIN N"/>
    <property type="match status" value="1"/>
</dbReference>
<reference evidence="14 15" key="1">
    <citation type="submission" date="2019-03" db="EMBL/GenBank/DDBJ databases">
        <title>The complete genome sequence of Neokomagataea sp. Jb2 NBRC113641.</title>
        <authorList>
            <person name="Chua K.-O."/>
            <person name="Chan K.-G."/>
            <person name="See-Too W.-S."/>
        </authorList>
    </citation>
    <scope>NUCLEOTIDE SEQUENCE [LARGE SCALE GENOMIC DNA]</scope>
    <source>
        <strain evidence="14 15">Jb2</strain>
    </source>
</reference>
<keyword evidence="1 12" id="KW-0639">Primosome</keyword>
<comment type="function">
    <text evidence="12">Initiates the restart of stalled replication forks, which reloads the replicative helicase on sites other than the origin of replication. Recognizes and binds to abandoned replication forks and remodels them to uncover a helicase loading site. Promotes assembly of the primosome at these replication forks.</text>
</comment>
<evidence type="ECO:0000313" key="15">
    <source>
        <dbReference type="Proteomes" id="UP000315037"/>
    </source>
</evidence>
<dbReference type="InterPro" id="IPR005259">
    <property type="entry name" value="PriA"/>
</dbReference>